<accession>A0A1X7RZU0</accession>
<feature type="region of interest" description="Disordered" evidence="1">
    <location>
        <begin position="84"/>
        <end position="151"/>
    </location>
</feature>
<name>A0A1X7RZU0_ZYMT9</name>
<reference evidence="2 3" key="1">
    <citation type="submission" date="2016-06" db="EMBL/GenBank/DDBJ databases">
        <authorList>
            <person name="Kjaerup R.B."/>
            <person name="Dalgaard T.S."/>
            <person name="Juul-Madsen H.R."/>
        </authorList>
    </citation>
    <scope>NUCLEOTIDE SEQUENCE [LARGE SCALE GENOMIC DNA]</scope>
</reference>
<dbReference type="AlphaFoldDB" id="A0A1X7RZU0"/>
<organism evidence="2 3">
    <name type="scientific">Zymoseptoria tritici (strain ST99CH_3D7)</name>
    <dbReference type="NCBI Taxonomy" id="1276538"/>
    <lineage>
        <taxon>Eukaryota</taxon>
        <taxon>Fungi</taxon>
        <taxon>Dikarya</taxon>
        <taxon>Ascomycota</taxon>
        <taxon>Pezizomycotina</taxon>
        <taxon>Dothideomycetes</taxon>
        <taxon>Dothideomycetidae</taxon>
        <taxon>Mycosphaerellales</taxon>
        <taxon>Mycosphaerellaceae</taxon>
        <taxon>Zymoseptoria</taxon>
    </lineage>
</organism>
<keyword evidence="3" id="KW-1185">Reference proteome</keyword>
<evidence type="ECO:0000313" key="2">
    <source>
        <dbReference type="EMBL" id="SMQ52964.1"/>
    </source>
</evidence>
<evidence type="ECO:0000256" key="1">
    <source>
        <dbReference type="SAM" id="MobiDB-lite"/>
    </source>
</evidence>
<feature type="region of interest" description="Disordered" evidence="1">
    <location>
        <begin position="1"/>
        <end position="50"/>
    </location>
</feature>
<evidence type="ECO:0008006" key="4">
    <source>
        <dbReference type="Google" id="ProtNLM"/>
    </source>
</evidence>
<sequence length="151" mass="16420">MDRLKETSRNKQNLSLHKPYNPDLPETEKEFDPPPPPPKKPPTDNTLGRRVKRCSDCVRGHRACDGARPCGRCIHVGRPENCVEQGVPLPSARNNNAGSSTALTGNAFGAGDSLVWPNDDADNPGNGTDTDDAKREDDVPEEEGSHKVDVK</sequence>
<dbReference type="Proteomes" id="UP000215127">
    <property type="component" value="Chromosome 7"/>
</dbReference>
<evidence type="ECO:0000313" key="3">
    <source>
        <dbReference type="Proteomes" id="UP000215127"/>
    </source>
</evidence>
<protein>
    <recommendedName>
        <fullName evidence="4">Zn(2)-C6 fungal-type domain-containing protein</fullName>
    </recommendedName>
</protein>
<gene>
    <name evidence="2" type="ORF">ZT3D7_G8117</name>
</gene>
<proteinExistence type="predicted"/>
<feature type="compositionally biased region" description="Basic and acidic residues" evidence="1">
    <location>
        <begin position="131"/>
        <end position="151"/>
    </location>
</feature>
<feature type="compositionally biased region" description="Polar residues" evidence="1">
    <location>
        <begin position="92"/>
        <end position="104"/>
    </location>
</feature>
<dbReference type="EMBL" id="LT853698">
    <property type="protein sequence ID" value="SMQ52964.1"/>
    <property type="molecule type" value="Genomic_DNA"/>
</dbReference>